<evidence type="ECO:0000313" key="1">
    <source>
        <dbReference type="EMBL" id="PZO44530.1"/>
    </source>
</evidence>
<gene>
    <name evidence="1" type="ORF">DCF19_01930</name>
</gene>
<protein>
    <submittedName>
        <fullName evidence="1">DDE transposase family protein</fullName>
    </submittedName>
</protein>
<dbReference type="EMBL" id="QBML01000002">
    <property type="protein sequence ID" value="PZO44530.1"/>
    <property type="molecule type" value="Genomic_DNA"/>
</dbReference>
<dbReference type="AlphaFoldDB" id="A0A2W4WJ70"/>
<accession>A0A2W4WJ70</accession>
<reference evidence="1 2" key="1">
    <citation type="submission" date="2018-04" db="EMBL/GenBank/DDBJ databases">
        <authorList>
            <person name="Go L.Y."/>
            <person name="Mitchell J.A."/>
        </authorList>
    </citation>
    <scope>NUCLEOTIDE SEQUENCE [LARGE SCALE GENOMIC DNA]</scope>
    <source>
        <strain evidence="1">ULC066bin1</strain>
    </source>
</reference>
<name>A0A2W4WJ70_9CYAN</name>
<organism evidence="1 2">
    <name type="scientific">Pseudanabaena frigida</name>
    <dbReference type="NCBI Taxonomy" id="945775"/>
    <lineage>
        <taxon>Bacteria</taxon>
        <taxon>Bacillati</taxon>
        <taxon>Cyanobacteriota</taxon>
        <taxon>Cyanophyceae</taxon>
        <taxon>Pseudanabaenales</taxon>
        <taxon>Pseudanabaenaceae</taxon>
        <taxon>Pseudanabaena</taxon>
    </lineage>
</organism>
<proteinExistence type="predicted"/>
<evidence type="ECO:0000313" key="2">
    <source>
        <dbReference type="Proteomes" id="UP000249467"/>
    </source>
</evidence>
<reference evidence="1 2" key="2">
    <citation type="submission" date="2018-06" db="EMBL/GenBank/DDBJ databases">
        <title>Metagenomic assembly of (sub)arctic Cyanobacteria and their associated microbiome from non-axenic cultures.</title>
        <authorList>
            <person name="Baurain D."/>
        </authorList>
    </citation>
    <scope>NUCLEOTIDE SEQUENCE [LARGE SCALE GENOMIC DNA]</scope>
    <source>
        <strain evidence="1">ULC066bin1</strain>
    </source>
</reference>
<sequence>MSNNFDNPKDAQASEQWFICKRDTGICEIVKIASKEEKEIADSVETWGGFTSQGEAIAKRIGLIRAGKCQPL</sequence>
<comment type="caution">
    <text evidence="1">The sequence shown here is derived from an EMBL/GenBank/DDBJ whole genome shotgun (WGS) entry which is preliminary data.</text>
</comment>
<dbReference type="Proteomes" id="UP000249467">
    <property type="component" value="Unassembled WGS sequence"/>
</dbReference>